<dbReference type="InterPro" id="IPR000253">
    <property type="entry name" value="FHA_dom"/>
</dbReference>
<dbReference type="PROSITE" id="PS50006">
    <property type="entry name" value="FHA_DOMAIN"/>
    <property type="match status" value="1"/>
</dbReference>
<dbReference type="RefSeq" id="WP_380750731.1">
    <property type="nucleotide sequence ID" value="NZ_JBHULT010000006.1"/>
</dbReference>
<feature type="domain" description="FHA" evidence="1">
    <location>
        <begin position="56"/>
        <end position="123"/>
    </location>
</feature>
<evidence type="ECO:0000313" key="3">
    <source>
        <dbReference type="Proteomes" id="UP001597468"/>
    </source>
</evidence>
<dbReference type="InterPro" id="IPR025515">
    <property type="entry name" value="DUF4403"/>
</dbReference>
<name>A0ABW5IYE0_9FLAO</name>
<evidence type="ECO:0000259" key="1">
    <source>
        <dbReference type="PROSITE" id="PS50006"/>
    </source>
</evidence>
<gene>
    <name evidence="2" type="ORF">ACFSTG_08005</name>
</gene>
<evidence type="ECO:0000313" key="2">
    <source>
        <dbReference type="EMBL" id="MFD2517834.1"/>
    </source>
</evidence>
<protein>
    <submittedName>
        <fullName evidence="2">DUF4403 family protein</fullName>
    </submittedName>
</protein>
<sequence>MENSGRSTKENVMLRLPVKIRYTAIERYLREKYIGEVLKEEKKDGEEKEYAEVLAISLGKSEEENFDLALNLQLRTLTSFFKNKILRVRVHLAMTFDPDKQEVRISDYQLEGENNSWLINKFLQVMANTFLFSGFRKKMKYDFRPLIEDQVLDLNKKLQGDMEVYDGINISGNLSEFRIADLIPGQAHLLISVVIAGNTVIDIEKINFSEGKIS</sequence>
<accession>A0ABW5IYE0</accession>
<organism evidence="2 3">
    <name type="scientific">Salinimicrobium flavum</name>
    <dbReference type="NCBI Taxonomy" id="1737065"/>
    <lineage>
        <taxon>Bacteria</taxon>
        <taxon>Pseudomonadati</taxon>
        <taxon>Bacteroidota</taxon>
        <taxon>Flavobacteriia</taxon>
        <taxon>Flavobacteriales</taxon>
        <taxon>Flavobacteriaceae</taxon>
        <taxon>Salinimicrobium</taxon>
    </lineage>
</organism>
<dbReference type="Proteomes" id="UP001597468">
    <property type="component" value="Unassembled WGS sequence"/>
</dbReference>
<comment type="caution">
    <text evidence="2">The sequence shown here is derived from an EMBL/GenBank/DDBJ whole genome shotgun (WGS) entry which is preliminary data.</text>
</comment>
<dbReference type="EMBL" id="JBHULT010000006">
    <property type="protein sequence ID" value="MFD2517834.1"/>
    <property type="molecule type" value="Genomic_DNA"/>
</dbReference>
<reference evidence="3" key="1">
    <citation type="journal article" date="2019" name="Int. J. Syst. Evol. Microbiol.">
        <title>The Global Catalogue of Microorganisms (GCM) 10K type strain sequencing project: providing services to taxonomists for standard genome sequencing and annotation.</title>
        <authorList>
            <consortium name="The Broad Institute Genomics Platform"/>
            <consortium name="The Broad Institute Genome Sequencing Center for Infectious Disease"/>
            <person name="Wu L."/>
            <person name="Ma J."/>
        </authorList>
    </citation>
    <scope>NUCLEOTIDE SEQUENCE [LARGE SCALE GENOMIC DNA]</scope>
    <source>
        <strain evidence="3">KCTC 42585</strain>
    </source>
</reference>
<dbReference type="Pfam" id="PF14356">
    <property type="entry name" value="DUF4403"/>
    <property type="match status" value="1"/>
</dbReference>
<keyword evidence="3" id="KW-1185">Reference proteome</keyword>
<proteinExistence type="predicted"/>